<keyword evidence="8" id="KW-1185">Reference proteome</keyword>
<dbReference type="AlphaFoldDB" id="A0A895XM57"/>
<gene>
    <name evidence="7" type="ORF">JQS30_09560</name>
</gene>
<accession>A0A895XM57</accession>
<dbReference type="GO" id="GO:0030435">
    <property type="term" value="P:sporulation resulting in formation of a cellular spore"/>
    <property type="evidence" value="ECO:0007669"/>
    <property type="project" value="UniProtKB-KW"/>
</dbReference>
<dbReference type="InterPro" id="IPR038658">
    <property type="entry name" value="SsgB_sf"/>
</dbReference>
<evidence type="ECO:0000256" key="2">
    <source>
        <dbReference type="ARBA" id="ARBA00009323"/>
    </source>
</evidence>
<dbReference type="GO" id="GO:0030428">
    <property type="term" value="C:cell septum"/>
    <property type="evidence" value="ECO:0007669"/>
    <property type="project" value="UniProtKB-SubCell"/>
</dbReference>
<proteinExistence type="inferred from homology"/>
<evidence type="ECO:0000256" key="5">
    <source>
        <dbReference type="ARBA" id="ARBA00023210"/>
    </source>
</evidence>
<dbReference type="Gene3D" id="2.30.31.20">
    <property type="entry name" value="Sporulation-specific cell division protein SsgB"/>
    <property type="match status" value="1"/>
</dbReference>
<evidence type="ECO:0000313" key="7">
    <source>
        <dbReference type="EMBL" id="QSB04065.1"/>
    </source>
</evidence>
<evidence type="ECO:0000313" key="8">
    <source>
        <dbReference type="Proteomes" id="UP000662939"/>
    </source>
</evidence>
<dbReference type="Proteomes" id="UP000662939">
    <property type="component" value="Chromosome"/>
</dbReference>
<organism evidence="7 8">
    <name type="scientific">Natronoglycomyces albus</name>
    <dbReference type="NCBI Taxonomy" id="2811108"/>
    <lineage>
        <taxon>Bacteria</taxon>
        <taxon>Bacillati</taxon>
        <taxon>Actinomycetota</taxon>
        <taxon>Actinomycetes</taxon>
        <taxon>Glycomycetales</taxon>
        <taxon>Glycomycetaceae</taxon>
        <taxon>Natronoglycomyces</taxon>
    </lineage>
</organism>
<comment type="subcellular location">
    <subcellularLocation>
        <location evidence="1">Cell septum</location>
    </subcellularLocation>
</comment>
<keyword evidence="5" id="KW-0717">Septation</keyword>
<evidence type="ECO:0000256" key="6">
    <source>
        <dbReference type="ARBA" id="ARBA00023306"/>
    </source>
</evidence>
<keyword evidence="4" id="KW-0749">Sporulation</keyword>
<dbReference type="Pfam" id="PF04686">
    <property type="entry name" value="SsgA"/>
    <property type="match status" value="1"/>
</dbReference>
<evidence type="ECO:0000256" key="3">
    <source>
        <dbReference type="ARBA" id="ARBA00022618"/>
    </source>
</evidence>
<dbReference type="GO" id="GO:0000917">
    <property type="term" value="P:division septum assembly"/>
    <property type="evidence" value="ECO:0007669"/>
    <property type="project" value="UniProtKB-KW"/>
</dbReference>
<dbReference type="EMBL" id="CP070496">
    <property type="protein sequence ID" value="QSB04065.1"/>
    <property type="molecule type" value="Genomic_DNA"/>
</dbReference>
<evidence type="ECO:0000256" key="1">
    <source>
        <dbReference type="ARBA" id="ARBA00004431"/>
    </source>
</evidence>
<dbReference type="InterPro" id="IPR006776">
    <property type="entry name" value="SsgB"/>
</dbReference>
<reference evidence="7" key="1">
    <citation type="submission" date="2021-02" db="EMBL/GenBank/DDBJ databases">
        <title>Natronoglycomyces albus gen. nov., sp. nov, a haloalkaliphilic actinobacterium from a soda solonchak soil.</title>
        <authorList>
            <person name="Sorokin D.Y."/>
            <person name="Khijniak T.V."/>
            <person name="Zakharycheva A.P."/>
            <person name="Boueva O.V."/>
            <person name="Ariskina E.V."/>
            <person name="Hahnke R.L."/>
            <person name="Bunk B."/>
            <person name="Sproer C."/>
            <person name="Schumann P."/>
            <person name="Evtushenko L.I."/>
            <person name="Kublanov I.V."/>
        </authorList>
    </citation>
    <scope>NUCLEOTIDE SEQUENCE</scope>
    <source>
        <strain evidence="7">DSM 106290</strain>
    </source>
</reference>
<keyword evidence="6" id="KW-0131">Cell cycle</keyword>
<keyword evidence="3" id="KW-0132">Cell division</keyword>
<dbReference type="RefSeq" id="WP_213170064.1">
    <property type="nucleotide sequence ID" value="NZ_CP070496.1"/>
</dbReference>
<name>A0A895XM57_9ACTN</name>
<protein>
    <submittedName>
        <fullName evidence="7">SsgA family sporulation/cell division regulator</fullName>
    </submittedName>
</protein>
<sequence>MGTARSTTVDIDTTMRLVAPDFATVSVRASLRYEPDDPYAVHVMFHPDGSSSDQVSWSFSRELLACGLDEPTGIGDVRVWPWTTPRGDSVALALSSPDGNALFEVSRSVVQRFLRRSYSLVQRGRESSYVNVDQTVARLLTDC</sequence>
<dbReference type="KEGG" id="nav:JQS30_09560"/>
<comment type="similarity">
    <text evidence="2">Belongs to the SsgA family.</text>
</comment>
<evidence type="ECO:0000256" key="4">
    <source>
        <dbReference type="ARBA" id="ARBA00022969"/>
    </source>
</evidence>